<name>A0A9P5JZN3_9AGAM</name>
<dbReference type="Proteomes" id="UP000759537">
    <property type="component" value="Unassembled WGS sequence"/>
</dbReference>
<sequence>MIRPVFLLPVLFAIHASSQSTRPAASVASQYSLSTSTTLPFPQATLKNPSTQSFITSNWGLAKGRIQNGASNLEFVNDPFTDAPAPGSTSNSSAPVLQVQYLEGSFQANNASGAQFYAMWNSSGSAFQSMLVTYEVAFDADFDWVKGGKLPGLRGGPDPNHCSGGDQANGTNCFSSRLMWRPDGDGEVYAYVPKVNGICGDTGVMCNDDFGISLNRGSFVFSSGQWNRVTMLIRLNNPTNVANGQVILYFNDAQALEHNNIYFRSADVIAVGGLYFSTFFGGDDPAWAPTNLTHTYFRNFQLFAGTSPSDVQGSKVKSTAQGRMQMLTALAGPVIIAFSVLLGLFI</sequence>
<evidence type="ECO:0000313" key="4">
    <source>
        <dbReference type="EMBL" id="KAF8472911.1"/>
    </source>
</evidence>
<evidence type="ECO:0000256" key="1">
    <source>
        <dbReference type="SAM" id="Phobius"/>
    </source>
</evidence>
<proteinExistence type="predicted"/>
<dbReference type="InterPro" id="IPR048958">
    <property type="entry name" value="Polysacc_lyase_14"/>
</dbReference>
<dbReference type="GO" id="GO:0016829">
    <property type="term" value="F:lyase activity"/>
    <property type="evidence" value="ECO:0007669"/>
    <property type="project" value="UniProtKB-KW"/>
</dbReference>
<gene>
    <name evidence="4" type="ORF">DFH94DRAFT_142821</name>
</gene>
<dbReference type="Pfam" id="PF21294">
    <property type="entry name" value="Polysacc_lyase_14"/>
    <property type="match status" value="1"/>
</dbReference>
<feature type="signal peptide" evidence="2">
    <location>
        <begin position="1"/>
        <end position="18"/>
    </location>
</feature>
<reference evidence="4" key="2">
    <citation type="journal article" date="2020" name="Nat. Commun.">
        <title>Large-scale genome sequencing of mycorrhizal fungi provides insights into the early evolution of symbiotic traits.</title>
        <authorList>
            <person name="Miyauchi S."/>
            <person name="Kiss E."/>
            <person name="Kuo A."/>
            <person name="Drula E."/>
            <person name="Kohler A."/>
            <person name="Sanchez-Garcia M."/>
            <person name="Morin E."/>
            <person name="Andreopoulos B."/>
            <person name="Barry K.W."/>
            <person name="Bonito G."/>
            <person name="Buee M."/>
            <person name="Carver A."/>
            <person name="Chen C."/>
            <person name="Cichocki N."/>
            <person name="Clum A."/>
            <person name="Culley D."/>
            <person name="Crous P.W."/>
            <person name="Fauchery L."/>
            <person name="Girlanda M."/>
            <person name="Hayes R.D."/>
            <person name="Keri Z."/>
            <person name="LaButti K."/>
            <person name="Lipzen A."/>
            <person name="Lombard V."/>
            <person name="Magnuson J."/>
            <person name="Maillard F."/>
            <person name="Murat C."/>
            <person name="Nolan M."/>
            <person name="Ohm R.A."/>
            <person name="Pangilinan J."/>
            <person name="Pereira M.F."/>
            <person name="Perotto S."/>
            <person name="Peter M."/>
            <person name="Pfister S."/>
            <person name="Riley R."/>
            <person name="Sitrit Y."/>
            <person name="Stielow J.B."/>
            <person name="Szollosi G."/>
            <person name="Zifcakova L."/>
            <person name="Stursova M."/>
            <person name="Spatafora J.W."/>
            <person name="Tedersoo L."/>
            <person name="Vaario L.M."/>
            <person name="Yamada A."/>
            <person name="Yan M."/>
            <person name="Wang P."/>
            <person name="Xu J."/>
            <person name="Bruns T."/>
            <person name="Baldrian P."/>
            <person name="Vilgalys R."/>
            <person name="Dunand C."/>
            <person name="Henrissat B."/>
            <person name="Grigoriev I.V."/>
            <person name="Hibbett D."/>
            <person name="Nagy L.G."/>
            <person name="Martin F.M."/>
        </authorList>
    </citation>
    <scope>NUCLEOTIDE SEQUENCE</scope>
    <source>
        <strain evidence="4">Prilba</strain>
    </source>
</reference>
<feature type="domain" description="Polysaccharide lyase 14" evidence="3">
    <location>
        <begin position="90"/>
        <end position="300"/>
    </location>
</feature>
<evidence type="ECO:0000259" key="3">
    <source>
        <dbReference type="Pfam" id="PF21294"/>
    </source>
</evidence>
<dbReference type="EMBL" id="WHVB01000019">
    <property type="protein sequence ID" value="KAF8472911.1"/>
    <property type="molecule type" value="Genomic_DNA"/>
</dbReference>
<evidence type="ECO:0000256" key="2">
    <source>
        <dbReference type="SAM" id="SignalP"/>
    </source>
</evidence>
<dbReference type="PANTHER" id="PTHR40124:SF1">
    <property type="entry name" value="DISAGGREGATASE RELATED REPEAT PROTEIN"/>
    <property type="match status" value="1"/>
</dbReference>
<organism evidence="4 5">
    <name type="scientific">Russula ochroleuca</name>
    <dbReference type="NCBI Taxonomy" id="152965"/>
    <lineage>
        <taxon>Eukaryota</taxon>
        <taxon>Fungi</taxon>
        <taxon>Dikarya</taxon>
        <taxon>Basidiomycota</taxon>
        <taxon>Agaricomycotina</taxon>
        <taxon>Agaricomycetes</taxon>
        <taxon>Russulales</taxon>
        <taxon>Russulaceae</taxon>
        <taxon>Russula</taxon>
    </lineage>
</organism>
<keyword evidence="2" id="KW-0732">Signal</keyword>
<evidence type="ECO:0000313" key="5">
    <source>
        <dbReference type="Proteomes" id="UP000759537"/>
    </source>
</evidence>
<protein>
    <submittedName>
        <fullName evidence="4">Polysaccharide lyase family 14 protein</fullName>
    </submittedName>
</protein>
<dbReference type="PANTHER" id="PTHR40124">
    <property type="match status" value="1"/>
</dbReference>
<feature type="chain" id="PRO_5040272305" evidence="2">
    <location>
        <begin position="19"/>
        <end position="346"/>
    </location>
</feature>
<comment type="caution">
    <text evidence="4">The sequence shown here is derived from an EMBL/GenBank/DDBJ whole genome shotgun (WGS) entry which is preliminary data.</text>
</comment>
<keyword evidence="4" id="KW-0456">Lyase</keyword>
<keyword evidence="1" id="KW-1133">Transmembrane helix</keyword>
<keyword evidence="1" id="KW-0812">Transmembrane</keyword>
<accession>A0A9P5JZN3</accession>
<keyword evidence="5" id="KW-1185">Reference proteome</keyword>
<dbReference type="AlphaFoldDB" id="A0A9P5JZN3"/>
<feature type="transmembrane region" description="Helical" evidence="1">
    <location>
        <begin position="324"/>
        <end position="345"/>
    </location>
</feature>
<dbReference type="OrthoDB" id="2395160at2759"/>
<dbReference type="Gene3D" id="2.60.120.200">
    <property type="match status" value="1"/>
</dbReference>
<reference evidence="4" key="1">
    <citation type="submission" date="2019-10" db="EMBL/GenBank/DDBJ databases">
        <authorList>
            <consortium name="DOE Joint Genome Institute"/>
            <person name="Kuo A."/>
            <person name="Miyauchi S."/>
            <person name="Kiss E."/>
            <person name="Drula E."/>
            <person name="Kohler A."/>
            <person name="Sanchez-Garcia M."/>
            <person name="Andreopoulos B."/>
            <person name="Barry K.W."/>
            <person name="Bonito G."/>
            <person name="Buee M."/>
            <person name="Carver A."/>
            <person name="Chen C."/>
            <person name="Cichocki N."/>
            <person name="Clum A."/>
            <person name="Culley D."/>
            <person name="Crous P.W."/>
            <person name="Fauchery L."/>
            <person name="Girlanda M."/>
            <person name="Hayes R."/>
            <person name="Keri Z."/>
            <person name="LaButti K."/>
            <person name="Lipzen A."/>
            <person name="Lombard V."/>
            <person name="Magnuson J."/>
            <person name="Maillard F."/>
            <person name="Morin E."/>
            <person name="Murat C."/>
            <person name="Nolan M."/>
            <person name="Ohm R."/>
            <person name="Pangilinan J."/>
            <person name="Pereira M."/>
            <person name="Perotto S."/>
            <person name="Peter M."/>
            <person name="Riley R."/>
            <person name="Sitrit Y."/>
            <person name="Stielow B."/>
            <person name="Szollosi G."/>
            <person name="Zifcakova L."/>
            <person name="Stursova M."/>
            <person name="Spatafora J.W."/>
            <person name="Tedersoo L."/>
            <person name="Vaario L.-M."/>
            <person name="Yamada A."/>
            <person name="Yan M."/>
            <person name="Wang P."/>
            <person name="Xu J."/>
            <person name="Bruns T."/>
            <person name="Baldrian P."/>
            <person name="Vilgalys R."/>
            <person name="Henrissat B."/>
            <person name="Grigoriev I.V."/>
            <person name="Hibbett D."/>
            <person name="Nagy L.G."/>
            <person name="Martin F.M."/>
        </authorList>
    </citation>
    <scope>NUCLEOTIDE SEQUENCE</scope>
    <source>
        <strain evidence="4">Prilba</strain>
    </source>
</reference>
<keyword evidence="1" id="KW-0472">Membrane</keyword>